<feature type="transmembrane region" description="Helical" evidence="1">
    <location>
        <begin position="61"/>
        <end position="82"/>
    </location>
</feature>
<evidence type="ECO:0000256" key="1">
    <source>
        <dbReference type="SAM" id="Phobius"/>
    </source>
</evidence>
<evidence type="ECO:0000313" key="2">
    <source>
        <dbReference type="EMBL" id="KAE9385076.1"/>
    </source>
</evidence>
<keyword evidence="3" id="KW-1185">Reference proteome</keyword>
<keyword evidence="1" id="KW-1133">Transmembrane helix</keyword>
<dbReference type="AlphaFoldDB" id="A0A6A4GHL5"/>
<reference evidence="2" key="1">
    <citation type="journal article" date="2019" name="Environ. Microbiol.">
        <title>Fungal ecological strategies reflected in gene transcription - a case study of two litter decomposers.</title>
        <authorList>
            <person name="Barbi F."/>
            <person name="Kohler A."/>
            <person name="Barry K."/>
            <person name="Baskaran P."/>
            <person name="Daum C."/>
            <person name="Fauchery L."/>
            <person name="Ihrmark K."/>
            <person name="Kuo A."/>
            <person name="LaButti K."/>
            <person name="Lipzen A."/>
            <person name="Morin E."/>
            <person name="Grigoriev I.V."/>
            <person name="Henrissat B."/>
            <person name="Lindahl B."/>
            <person name="Martin F."/>
        </authorList>
    </citation>
    <scope>NUCLEOTIDE SEQUENCE</scope>
    <source>
        <strain evidence="2">JB14</strain>
    </source>
</reference>
<keyword evidence="1" id="KW-0812">Transmembrane</keyword>
<accession>A0A6A4GHL5</accession>
<dbReference type="OrthoDB" id="5399848at2759"/>
<sequence>MTLCSNRVPLPGSPSTCTLDTAIVPLPSFCLVVVFLLLFLRPKKPLENTIRLPYPPWAHNVYFVLVLAALAMTILEIARLSAEKLGNDEDVLRAMSYIFCAYWIFLAAVETVKVVRLNVLDEVIPNKASSPMYPASDQLLD</sequence>
<name>A0A6A4GHL5_9AGAR</name>
<gene>
    <name evidence="2" type="ORF">BT96DRAFT_1026708</name>
</gene>
<feature type="transmembrane region" description="Helical" evidence="1">
    <location>
        <begin position="22"/>
        <end position="40"/>
    </location>
</feature>
<proteinExistence type="predicted"/>
<keyword evidence="1" id="KW-0472">Membrane</keyword>
<evidence type="ECO:0000313" key="3">
    <source>
        <dbReference type="Proteomes" id="UP000799118"/>
    </source>
</evidence>
<dbReference type="Proteomes" id="UP000799118">
    <property type="component" value="Unassembled WGS sequence"/>
</dbReference>
<organism evidence="2 3">
    <name type="scientific">Gymnopus androsaceus JB14</name>
    <dbReference type="NCBI Taxonomy" id="1447944"/>
    <lineage>
        <taxon>Eukaryota</taxon>
        <taxon>Fungi</taxon>
        <taxon>Dikarya</taxon>
        <taxon>Basidiomycota</taxon>
        <taxon>Agaricomycotina</taxon>
        <taxon>Agaricomycetes</taxon>
        <taxon>Agaricomycetidae</taxon>
        <taxon>Agaricales</taxon>
        <taxon>Marasmiineae</taxon>
        <taxon>Omphalotaceae</taxon>
        <taxon>Gymnopus</taxon>
    </lineage>
</organism>
<dbReference type="EMBL" id="ML770035">
    <property type="protein sequence ID" value="KAE9385076.1"/>
    <property type="molecule type" value="Genomic_DNA"/>
</dbReference>
<feature type="transmembrane region" description="Helical" evidence="1">
    <location>
        <begin position="94"/>
        <end position="112"/>
    </location>
</feature>
<protein>
    <submittedName>
        <fullName evidence="2">Uncharacterized protein</fullName>
    </submittedName>
</protein>